<evidence type="ECO:0000256" key="3">
    <source>
        <dbReference type="ARBA" id="ARBA00022630"/>
    </source>
</evidence>
<dbReference type="InterPro" id="IPR000415">
    <property type="entry name" value="Nitroreductase-like"/>
</dbReference>
<dbReference type="InterPro" id="IPR029479">
    <property type="entry name" value="Nitroreductase"/>
</dbReference>
<comment type="similarity">
    <text evidence="2">Belongs to the nitroreductase family.</text>
</comment>
<protein>
    <submittedName>
        <fullName evidence="9">Nitroreductase</fullName>
    </submittedName>
</protein>
<dbReference type="SUPFAM" id="SSF55469">
    <property type="entry name" value="FMN-dependent nitroreductase-like"/>
    <property type="match status" value="1"/>
</dbReference>
<accession>A0ABT3IL80</accession>
<dbReference type="EMBL" id="JAPDNS010000001">
    <property type="protein sequence ID" value="MCW3484540.1"/>
    <property type="molecule type" value="Genomic_DNA"/>
</dbReference>
<dbReference type="PANTHER" id="PTHR43821:SF1">
    <property type="entry name" value="NAD(P)H NITROREDUCTASE YDJA-RELATED"/>
    <property type="match status" value="1"/>
</dbReference>
<evidence type="ECO:0000256" key="1">
    <source>
        <dbReference type="ARBA" id="ARBA00001917"/>
    </source>
</evidence>
<dbReference type="PANTHER" id="PTHR43821">
    <property type="entry name" value="NAD(P)H NITROREDUCTASE YDJA-RELATED"/>
    <property type="match status" value="1"/>
</dbReference>
<evidence type="ECO:0000313" key="10">
    <source>
        <dbReference type="Proteomes" id="UP001207742"/>
    </source>
</evidence>
<keyword evidence="10" id="KW-1185">Reference proteome</keyword>
<gene>
    <name evidence="9" type="ORF">OL497_11585</name>
</gene>
<evidence type="ECO:0000256" key="4">
    <source>
        <dbReference type="ARBA" id="ARBA00022643"/>
    </source>
</evidence>
<comment type="caution">
    <text evidence="9">The sequence shown here is derived from an EMBL/GenBank/DDBJ whole genome shotgun (WGS) entry which is preliminary data.</text>
</comment>
<comment type="cofactor">
    <cofactor evidence="1">
        <name>FMN</name>
        <dbReference type="ChEBI" id="CHEBI:58210"/>
    </cofactor>
</comment>
<dbReference type="InterPro" id="IPR052530">
    <property type="entry name" value="NAD(P)H_nitroreductase"/>
</dbReference>
<dbReference type="Gene3D" id="3.40.109.10">
    <property type="entry name" value="NADH Oxidase"/>
    <property type="match status" value="1"/>
</dbReference>
<proteinExistence type="inferred from homology"/>
<keyword evidence="6" id="KW-0560">Oxidoreductase</keyword>
<evidence type="ECO:0000256" key="2">
    <source>
        <dbReference type="ARBA" id="ARBA00007118"/>
    </source>
</evidence>
<evidence type="ECO:0000256" key="5">
    <source>
        <dbReference type="ARBA" id="ARBA00022857"/>
    </source>
</evidence>
<sequence length="206" mass="23733">MDKFDLTTDHTGIGMSGAAITRIIRQRRTTFADSFIKQEIPRELLEEILTNGTWAPTHKMTEPWRFVVLQGQQLPLFGQYMADYYKTTLPPEKFPPAQYQQTLHYPDNAACMIAILLHRSRTVQIPEWEELSAVAAAVQNMWLTCTAHQLGAYWDSCAACITYGNQLKTAEQEQCLGFLYIGYYDQQQLPPQKRRAPIEKKVTWLD</sequence>
<evidence type="ECO:0000256" key="7">
    <source>
        <dbReference type="ARBA" id="ARBA00023027"/>
    </source>
</evidence>
<evidence type="ECO:0000256" key="6">
    <source>
        <dbReference type="ARBA" id="ARBA00023002"/>
    </source>
</evidence>
<reference evidence="9 10" key="1">
    <citation type="submission" date="2022-10" db="EMBL/GenBank/DDBJ databases">
        <title>Chitinophaga nivalis PC15 sp. nov., isolated from Pyeongchang county, South Korea.</title>
        <authorList>
            <person name="Trinh H.N."/>
        </authorList>
    </citation>
    <scope>NUCLEOTIDE SEQUENCE [LARGE SCALE GENOMIC DNA]</scope>
    <source>
        <strain evidence="9 10">PC14</strain>
    </source>
</reference>
<evidence type="ECO:0000259" key="8">
    <source>
        <dbReference type="Pfam" id="PF00881"/>
    </source>
</evidence>
<dbReference type="RefSeq" id="WP_264730240.1">
    <property type="nucleotide sequence ID" value="NZ_JAPDNR010000001.1"/>
</dbReference>
<feature type="domain" description="Nitroreductase" evidence="8">
    <location>
        <begin position="24"/>
        <end position="183"/>
    </location>
</feature>
<organism evidence="9 10">
    <name type="scientific">Chitinophaga nivalis</name>
    <dbReference type="NCBI Taxonomy" id="2991709"/>
    <lineage>
        <taxon>Bacteria</taxon>
        <taxon>Pseudomonadati</taxon>
        <taxon>Bacteroidota</taxon>
        <taxon>Chitinophagia</taxon>
        <taxon>Chitinophagales</taxon>
        <taxon>Chitinophagaceae</taxon>
        <taxon>Chitinophaga</taxon>
    </lineage>
</organism>
<name>A0ABT3IL80_9BACT</name>
<keyword evidence="3" id="KW-0285">Flavoprotein</keyword>
<evidence type="ECO:0000313" key="9">
    <source>
        <dbReference type="EMBL" id="MCW3484540.1"/>
    </source>
</evidence>
<dbReference type="Pfam" id="PF00881">
    <property type="entry name" value="Nitroreductase"/>
    <property type="match status" value="1"/>
</dbReference>
<keyword evidence="7" id="KW-0520">NAD</keyword>
<dbReference type="Proteomes" id="UP001207742">
    <property type="component" value="Unassembled WGS sequence"/>
</dbReference>
<dbReference type="CDD" id="cd02135">
    <property type="entry name" value="YdjA-like"/>
    <property type="match status" value="1"/>
</dbReference>
<dbReference type="InterPro" id="IPR026021">
    <property type="entry name" value="YdjA-like"/>
</dbReference>
<keyword evidence="4" id="KW-0288">FMN</keyword>
<keyword evidence="5" id="KW-0521">NADP</keyword>